<keyword evidence="2" id="KW-1185">Reference proteome</keyword>
<reference evidence="1" key="1">
    <citation type="submission" date="2021-03" db="EMBL/GenBank/DDBJ databases">
        <authorList>
            <person name="Bekaert M."/>
        </authorList>
    </citation>
    <scope>NUCLEOTIDE SEQUENCE</scope>
</reference>
<accession>A0A8S3S1M7</accession>
<dbReference type="Proteomes" id="UP000683360">
    <property type="component" value="Unassembled WGS sequence"/>
</dbReference>
<protein>
    <submittedName>
        <fullName evidence="1">Uncharacterized protein</fullName>
    </submittedName>
</protein>
<proteinExistence type="predicted"/>
<evidence type="ECO:0000313" key="1">
    <source>
        <dbReference type="EMBL" id="CAG2214450.1"/>
    </source>
</evidence>
<gene>
    <name evidence="1" type="ORF">MEDL_28295</name>
</gene>
<organism evidence="1 2">
    <name type="scientific">Mytilus edulis</name>
    <name type="common">Blue mussel</name>
    <dbReference type="NCBI Taxonomy" id="6550"/>
    <lineage>
        <taxon>Eukaryota</taxon>
        <taxon>Metazoa</taxon>
        <taxon>Spiralia</taxon>
        <taxon>Lophotrochozoa</taxon>
        <taxon>Mollusca</taxon>
        <taxon>Bivalvia</taxon>
        <taxon>Autobranchia</taxon>
        <taxon>Pteriomorphia</taxon>
        <taxon>Mytilida</taxon>
        <taxon>Mytiloidea</taxon>
        <taxon>Mytilidae</taxon>
        <taxon>Mytilinae</taxon>
        <taxon>Mytilus</taxon>
    </lineage>
</organism>
<evidence type="ECO:0000313" key="2">
    <source>
        <dbReference type="Proteomes" id="UP000683360"/>
    </source>
</evidence>
<comment type="caution">
    <text evidence="1">The sequence shown here is derived from an EMBL/GenBank/DDBJ whole genome shotgun (WGS) entry which is preliminary data.</text>
</comment>
<dbReference type="OrthoDB" id="7663308at2759"/>
<dbReference type="AlphaFoldDB" id="A0A8S3S1M7"/>
<dbReference type="EMBL" id="CAJPWZ010001410">
    <property type="protein sequence ID" value="CAG2214450.1"/>
    <property type="molecule type" value="Genomic_DNA"/>
</dbReference>
<sequence length="430" mass="48420">MEQSVQTQLEDLMQEITDYRRTVSLFEGSTTMCVAKDVEAFSEPVNAESDSASEMDVEGQLESDIEIVEEYLSNLGEGELMTKHTIEIMVKSLQTLNPEFDESLLVVLENTNIFEWLYQIKWNENINALQSLPFSWQDESKLLDAALYTGSLCINIEDLYTVESSEEASRIFGDNFIHHGIRTGDCILSIMKADSNTTLTEDQVRKIESILAQIDKRSSKPSTVLTNTTEEDEDKNEYTTRNILSFTQNDIKSLVANASNKGILQQMSTGEGKTIVIVVMSILKMGVDSMLLDKGETVLYLSHEIAGIDAIEFVYTYIWSLVNSKDMIGTDDDRKSVRQCMLDAMYGLISMKDISKCFPPENITNVHEIWNKLKKENIIDSEGRLLTRSFARFNQLGNNGTTNDCGTAGHVINILKDTVRKGILVEIPIF</sequence>
<name>A0A8S3S1M7_MYTED</name>